<accession>A0A1H8CZJ0</accession>
<evidence type="ECO:0000313" key="1">
    <source>
        <dbReference type="EMBL" id="SEM99794.1"/>
    </source>
</evidence>
<name>A0A1H8CZJ0_9FLAO</name>
<proteinExistence type="predicted"/>
<dbReference type="AlphaFoldDB" id="A0A1H8CZJ0"/>
<keyword evidence="2" id="KW-1185">Reference proteome</keyword>
<sequence>MKKLFMIIPEVPLFLRFCARMICVQVFFMTVSISSQTPFSDSDSIIYIADDAYLYADRETIAIITDSEEEKFSNSTQPTYHQSKVLPSSKAAAATACASGKREQSFRFIAPVNSQQFSSTGSFSSQAVMGVPSSRKLLYPMMNPVFPQPRGITLDKKKPLCIAFYPFKINQMIANQFGRPPPILAFLLNTNYLNTNKHKHLCTNSTNDLH</sequence>
<gene>
    <name evidence="1" type="ORF">SAMN05421856_1111</name>
</gene>
<organism evidence="1 2">
    <name type="scientific">Chryseobacterium taichungense</name>
    <dbReference type="NCBI Taxonomy" id="295069"/>
    <lineage>
        <taxon>Bacteria</taxon>
        <taxon>Pseudomonadati</taxon>
        <taxon>Bacteroidota</taxon>
        <taxon>Flavobacteriia</taxon>
        <taxon>Flavobacteriales</taxon>
        <taxon>Weeksellaceae</taxon>
        <taxon>Chryseobacterium group</taxon>
        <taxon>Chryseobacterium</taxon>
    </lineage>
</organism>
<reference evidence="2" key="1">
    <citation type="submission" date="2016-10" db="EMBL/GenBank/DDBJ databases">
        <authorList>
            <person name="Varghese N."/>
            <person name="Submissions S."/>
        </authorList>
    </citation>
    <scope>NUCLEOTIDE SEQUENCE [LARGE SCALE GENOMIC DNA]</scope>
    <source>
        <strain evidence="2">DSM 17453</strain>
    </source>
</reference>
<dbReference type="EMBL" id="FOBV01000011">
    <property type="protein sequence ID" value="SEM99794.1"/>
    <property type="molecule type" value="Genomic_DNA"/>
</dbReference>
<evidence type="ECO:0000313" key="2">
    <source>
        <dbReference type="Proteomes" id="UP000199450"/>
    </source>
</evidence>
<dbReference type="Proteomes" id="UP000199450">
    <property type="component" value="Unassembled WGS sequence"/>
</dbReference>
<protein>
    <submittedName>
        <fullName evidence="1">Uncharacterized protein</fullName>
    </submittedName>
</protein>
<dbReference type="RefSeq" id="WP_143052728.1">
    <property type="nucleotide sequence ID" value="NZ_FOBV01000011.1"/>
</dbReference>